<accession>A0ABD2QCF9</accession>
<evidence type="ECO:0000313" key="6">
    <source>
        <dbReference type="EMBL" id="KAL3317235.1"/>
    </source>
</evidence>
<dbReference type="GO" id="GO:0016787">
    <property type="term" value="F:hydrolase activity"/>
    <property type="evidence" value="ECO:0007669"/>
    <property type="project" value="UniProtKB-KW"/>
</dbReference>
<name>A0ABD2QCF9_9PLAT</name>
<keyword evidence="2" id="KW-0378">Hydrolase</keyword>
<proteinExistence type="inferred from homology"/>
<evidence type="ECO:0000256" key="2">
    <source>
        <dbReference type="ARBA" id="ARBA00022801"/>
    </source>
</evidence>
<protein>
    <submittedName>
        <fullName evidence="6">Uncharacterized protein</fullName>
    </submittedName>
</protein>
<keyword evidence="7" id="KW-1185">Reference proteome</keyword>
<evidence type="ECO:0000256" key="5">
    <source>
        <dbReference type="SAM" id="SignalP"/>
    </source>
</evidence>
<dbReference type="PANTHER" id="PTHR11782">
    <property type="entry name" value="ADENOSINE/GUANOSINE DIPHOSPHATASE"/>
    <property type="match status" value="1"/>
</dbReference>
<reference evidence="6 7" key="1">
    <citation type="submission" date="2024-11" db="EMBL/GenBank/DDBJ databases">
        <title>Adaptive evolution of stress response genes in parasites aligns with host niche diversity.</title>
        <authorList>
            <person name="Hahn C."/>
            <person name="Resl P."/>
        </authorList>
    </citation>
    <scope>NUCLEOTIDE SEQUENCE [LARGE SCALE GENOMIC DNA]</scope>
    <source>
        <strain evidence="6">EGGRZ-B1_66</strain>
        <tissue evidence="6">Body</tissue>
    </source>
</reference>
<dbReference type="Gene3D" id="3.30.420.150">
    <property type="entry name" value="Exopolyphosphatase. Domain 2"/>
    <property type="match status" value="1"/>
</dbReference>
<feature type="active site" description="Proton acceptor" evidence="3">
    <location>
        <position position="156"/>
    </location>
</feature>
<feature type="chain" id="PRO_5044848919" evidence="5">
    <location>
        <begin position="19"/>
        <end position="454"/>
    </location>
</feature>
<evidence type="ECO:0000313" key="7">
    <source>
        <dbReference type="Proteomes" id="UP001626550"/>
    </source>
</evidence>
<dbReference type="Gene3D" id="3.30.420.40">
    <property type="match status" value="1"/>
</dbReference>
<evidence type="ECO:0000256" key="1">
    <source>
        <dbReference type="ARBA" id="ARBA00009283"/>
    </source>
</evidence>
<gene>
    <name evidence="6" type="ORF">Ciccas_004115</name>
</gene>
<dbReference type="Proteomes" id="UP001626550">
    <property type="component" value="Unassembled WGS sequence"/>
</dbReference>
<organism evidence="6 7">
    <name type="scientific">Cichlidogyrus casuarinus</name>
    <dbReference type="NCBI Taxonomy" id="1844966"/>
    <lineage>
        <taxon>Eukaryota</taxon>
        <taxon>Metazoa</taxon>
        <taxon>Spiralia</taxon>
        <taxon>Lophotrochozoa</taxon>
        <taxon>Platyhelminthes</taxon>
        <taxon>Monogenea</taxon>
        <taxon>Monopisthocotylea</taxon>
        <taxon>Dactylogyridea</taxon>
        <taxon>Ancyrocephalidae</taxon>
        <taxon>Cichlidogyrus</taxon>
    </lineage>
</organism>
<dbReference type="Pfam" id="PF01150">
    <property type="entry name" value="GDA1_CD39"/>
    <property type="match status" value="1"/>
</dbReference>
<keyword evidence="4" id="KW-0067">ATP-binding</keyword>
<evidence type="ECO:0000256" key="3">
    <source>
        <dbReference type="PIRSR" id="PIRSR600407-1"/>
    </source>
</evidence>
<dbReference type="AlphaFoldDB" id="A0ABD2QCF9"/>
<comment type="caution">
    <text evidence="6">The sequence shown here is derived from an EMBL/GenBank/DDBJ whole genome shotgun (WGS) entry which is preliminary data.</text>
</comment>
<comment type="similarity">
    <text evidence="1">Belongs to the GDA1/CD39 NTPase family.</text>
</comment>
<dbReference type="InterPro" id="IPR000407">
    <property type="entry name" value="GDA1_CD39_NTPase"/>
</dbReference>
<sequence length="454" mass="49567">MMKFILCILALIPLVVVGQDCSDAATVVRNLVFDAGSTSTKAYLVTVEGPASNMKLKAFVKFNKIDLALSSISGASQFPQLRSTFQNAISQALSDTTNIPITCRKETGIVLLATAGLRAISAALSNLILQEVTRIFLLSELKPISPIAEILSGFDEGLYYWLSVNFLGKTFETGDPTKTEGILEMGGGSVQVVAALPANKAAELEKVTGQSAPLLSILGKPYYVYSYSYLNGGIQAARFNFFFQNNEGFCIKDGASVNYNFNGVNRVFTGVSIFNGARYEACRNLGLQVVNSINVKSFNALLDGIPFIGGSLFYYNAHALHSLANNCDLGGATLPCDLFVHPMTLFSIKSSARKYCQNADLPENNPLPPNVVYLCQDLVYIEALLEDGWKFTNPRFNYTTRLTIDGHELSWVLGRGLQFGFDRLNSSATRCFNPVFAILSLAMVNMFRSHQISK</sequence>
<evidence type="ECO:0000256" key="4">
    <source>
        <dbReference type="PIRSR" id="PIRSR600407-2"/>
    </source>
</evidence>
<dbReference type="EMBL" id="JBJKFK010000411">
    <property type="protein sequence ID" value="KAL3317235.1"/>
    <property type="molecule type" value="Genomic_DNA"/>
</dbReference>
<feature type="binding site" evidence="4">
    <location>
        <begin position="187"/>
        <end position="191"/>
    </location>
    <ligand>
        <name>ATP</name>
        <dbReference type="ChEBI" id="CHEBI:30616"/>
    </ligand>
</feature>
<keyword evidence="4" id="KW-0547">Nucleotide-binding</keyword>
<keyword evidence="5" id="KW-0732">Signal</keyword>
<feature type="signal peptide" evidence="5">
    <location>
        <begin position="1"/>
        <end position="18"/>
    </location>
</feature>